<keyword evidence="2" id="KW-1185">Reference proteome</keyword>
<dbReference type="EMBL" id="LKCN02000023">
    <property type="protein sequence ID" value="RCI07849.1"/>
    <property type="molecule type" value="Genomic_DNA"/>
</dbReference>
<evidence type="ECO:0000313" key="1">
    <source>
        <dbReference type="EMBL" id="RCI07849.1"/>
    </source>
</evidence>
<gene>
    <name evidence="1" type="ORF">L249_5815</name>
</gene>
<protein>
    <submittedName>
        <fullName evidence="1">Uncharacterized protein</fullName>
    </submittedName>
</protein>
<dbReference type="Proteomes" id="UP000253664">
    <property type="component" value="Unassembled WGS sequence"/>
</dbReference>
<proteinExistence type="predicted"/>
<feature type="non-terminal residue" evidence="1">
    <location>
        <position position="112"/>
    </location>
</feature>
<reference evidence="1 2" key="1">
    <citation type="journal article" date="2015" name="BMC Genomics">
        <title>Insights from the genome of Ophiocordyceps polyrhachis-furcata to pathogenicity and host specificity in insect fungi.</title>
        <authorList>
            <person name="Wichadakul D."/>
            <person name="Kobmoo N."/>
            <person name="Ingsriswang S."/>
            <person name="Tangphatsornruang S."/>
            <person name="Chantasingh D."/>
            <person name="Luangsa-ard J.J."/>
            <person name="Eurwilaichitr L."/>
        </authorList>
    </citation>
    <scope>NUCLEOTIDE SEQUENCE [LARGE SCALE GENOMIC DNA]</scope>
    <source>
        <strain evidence="1 2">BCC 54312</strain>
    </source>
</reference>
<dbReference type="AlphaFoldDB" id="A0A367L089"/>
<organism evidence="1 2">
    <name type="scientific">Ophiocordyceps polyrhachis-furcata BCC 54312</name>
    <dbReference type="NCBI Taxonomy" id="1330021"/>
    <lineage>
        <taxon>Eukaryota</taxon>
        <taxon>Fungi</taxon>
        <taxon>Dikarya</taxon>
        <taxon>Ascomycota</taxon>
        <taxon>Pezizomycotina</taxon>
        <taxon>Sordariomycetes</taxon>
        <taxon>Hypocreomycetidae</taxon>
        <taxon>Hypocreales</taxon>
        <taxon>Ophiocordycipitaceae</taxon>
        <taxon>Ophiocordyceps</taxon>
    </lineage>
</organism>
<sequence length="112" mass="12601">MYGPSLRRITAERGWMAAGWKIFYSDGYAYHNTESRRHIPRWSGHLMRCPGSRWNESKQIDDARHIGTASKRRFSVAELAGIKGKSLDYTAFSSSVAFAHDRRPGGPGLCAL</sequence>
<comment type="caution">
    <text evidence="1">The sequence shown here is derived from an EMBL/GenBank/DDBJ whole genome shotgun (WGS) entry which is preliminary data.</text>
</comment>
<evidence type="ECO:0000313" key="2">
    <source>
        <dbReference type="Proteomes" id="UP000253664"/>
    </source>
</evidence>
<accession>A0A367L089</accession>
<name>A0A367L089_9HYPO</name>